<evidence type="ECO:0000256" key="1">
    <source>
        <dbReference type="SAM" id="MobiDB-lite"/>
    </source>
</evidence>
<dbReference type="InParanoid" id="A0A1Y2FZX0"/>
<reference evidence="2 3" key="1">
    <citation type="submission" date="2016-07" db="EMBL/GenBank/DDBJ databases">
        <title>Pervasive Adenine N6-methylation of Active Genes in Fungi.</title>
        <authorList>
            <consortium name="DOE Joint Genome Institute"/>
            <person name="Mondo S.J."/>
            <person name="Dannebaum R.O."/>
            <person name="Kuo R.C."/>
            <person name="Labutti K."/>
            <person name="Haridas S."/>
            <person name="Kuo A."/>
            <person name="Salamov A."/>
            <person name="Ahrendt S.R."/>
            <person name="Lipzen A."/>
            <person name="Sullivan W."/>
            <person name="Andreopoulos W.B."/>
            <person name="Clum A."/>
            <person name="Lindquist E."/>
            <person name="Daum C."/>
            <person name="Ramamoorthy G.K."/>
            <person name="Gryganskyi A."/>
            <person name="Culley D."/>
            <person name="Magnuson J.K."/>
            <person name="James T.Y."/>
            <person name="O'Malley M.A."/>
            <person name="Stajich J.E."/>
            <person name="Spatafora J.W."/>
            <person name="Visel A."/>
            <person name="Grigoriev I.V."/>
        </authorList>
    </citation>
    <scope>NUCLEOTIDE SEQUENCE [LARGE SCALE GENOMIC DNA]</scope>
    <source>
        <strain evidence="2 3">62-1032</strain>
    </source>
</reference>
<proteinExistence type="predicted"/>
<evidence type="ECO:0000313" key="3">
    <source>
        <dbReference type="Proteomes" id="UP000193467"/>
    </source>
</evidence>
<keyword evidence="3" id="KW-1185">Reference proteome</keyword>
<name>A0A1Y2FZX0_9BASI</name>
<feature type="compositionally biased region" description="Polar residues" evidence="1">
    <location>
        <begin position="7"/>
        <end position="21"/>
    </location>
</feature>
<accession>A0A1Y2FZX0</accession>
<feature type="region of interest" description="Disordered" evidence="1">
    <location>
        <begin position="1"/>
        <end position="24"/>
    </location>
</feature>
<dbReference type="EMBL" id="MCGR01000008">
    <property type="protein sequence ID" value="ORY88770.1"/>
    <property type="molecule type" value="Genomic_DNA"/>
</dbReference>
<dbReference type="AlphaFoldDB" id="A0A1Y2FZX0"/>
<evidence type="ECO:0000313" key="2">
    <source>
        <dbReference type="EMBL" id="ORY88770.1"/>
    </source>
</evidence>
<gene>
    <name evidence="2" type="ORF">BCR35DRAFT_329678</name>
</gene>
<sequence length="69" mass="7692">MDKEALQQPTSTTYNRPQQPADSPAAALPAETLLQIFEIANAAPRRLARVRLASGLTSSWTERQKRELE</sequence>
<dbReference type="Proteomes" id="UP000193467">
    <property type="component" value="Unassembled WGS sequence"/>
</dbReference>
<organism evidence="2 3">
    <name type="scientific">Leucosporidium creatinivorum</name>
    <dbReference type="NCBI Taxonomy" id="106004"/>
    <lineage>
        <taxon>Eukaryota</taxon>
        <taxon>Fungi</taxon>
        <taxon>Dikarya</taxon>
        <taxon>Basidiomycota</taxon>
        <taxon>Pucciniomycotina</taxon>
        <taxon>Microbotryomycetes</taxon>
        <taxon>Leucosporidiales</taxon>
        <taxon>Leucosporidium</taxon>
    </lineage>
</organism>
<comment type="caution">
    <text evidence="2">The sequence shown here is derived from an EMBL/GenBank/DDBJ whole genome shotgun (WGS) entry which is preliminary data.</text>
</comment>
<protein>
    <submittedName>
        <fullName evidence="2">Uncharacterized protein</fullName>
    </submittedName>
</protein>